<name>A0A8J7M8Q1_9RHOB</name>
<dbReference type="RefSeq" id="WP_200610013.1">
    <property type="nucleotide sequence ID" value="NZ_JAEHHL010000006.1"/>
</dbReference>
<reference evidence="1" key="1">
    <citation type="submission" date="2020-12" db="EMBL/GenBank/DDBJ databases">
        <title>Bacterial taxonomy.</title>
        <authorList>
            <person name="Pan X."/>
        </authorList>
    </citation>
    <scope>NUCLEOTIDE SEQUENCE</scope>
    <source>
        <strain evidence="1">M0105</strain>
    </source>
</reference>
<gene>
    <name evidence="1" type="ORF">H0I76_11545</name>
</gene>
<dbReference type="Pfam" id="PF11164">
    <property type="entry name" value="DUF2948"/>
    <property type="match status" value="1"/>
</dbReference>
<dbReference type="EMBL" id="JAEHHL010000006">
    <property type="protein sequence ID" value="MBK0399825.1"/>
    <property type="molecule type" value="Genomic_DNA"/>
</dbReference>
<dbReference type="Proteomes" id="UP000655420">
    <property type="component" value="Unassembled WGS sequence"/>
</dbReference>
<dbReference type="InterPro" id="IPR021335">
    <property type="entry name" value="DUF2948"/>
</dbReference>
<dbReference type="AlphaFoldDB" id="A0A8J7M8Q1"/>
<sequence length="161" mass="17620">MTDDARFEDAPLSDRPLRLRAETADDLQIVSALVQDAVGKVGDVAWLPKKRRLVVLMNRFRWEDAARARGARRPFERVRTALTLDGVMAVKARGISPADREAVYALLALDFEPGEDCSGRIVARLAGGAELAAEVECLDASLEDLTRPWQAVAAGAPDHDR</sequence>
<evidence type="ECO:0000313" key="1">
    <source>
        <dbReference type="EMBL" id="MBK0399825.1"/>
    </source>
</evidence>
<keyword evidence="2" id="KW-1185">Reference proteome</keyword>
<accession>A0A8J7M8Q1</accession>
<organism evidence="1 2">
    <name type="scientific">Thermohalobaculum xanthum</name>
    <dbReference type="NCBI Taxonomy" id="2753746"/>
    <lineage>
        <taxon>Bacteria</taxon>
        <taxon>Pseudomonadati</taxon>
        <taxon>Pseudomonadota</taxon>
        <taxon>Alphaproteobacteria</taxon>
        <taxon>Rhodobacterales</taxon>
        <taxon>Paracoccaceae</taxon>
        <taxon>Thermohalobaculum</taxon>
    </lineage>
</organism>
<evidence type="ECO:0000313" key="2">
    <source>
        <dbReference type="Proteomes" id="UP000655420"/>
    </source>
</evidence>
<comment type="caution">
    <text evidence="1">The sequence shown here is derived from an EMBL/GenBank/DDBJ whole genome shotgun (WGS) entry which is preliminary data.</text>
</comment>
<proteinExistence type="predicted"/>
<protein>
    <submittedName>
        <fullName evidence="1">DUF2948 family protein</fullName>
    </submittedName>
</protein>